<keyword evidence="4 5" id="KW-0472">Membrane</keyword>
<proteinExistence type="predicted"/>
<feature type="transmembrane region" description="Helical" evidence="5">
    <location>
        <begin position="113"/>
        <end position="130"/>
    </location>
</feature>
<dbReference type="Gene3D" id="1.20.1250.20">
    <property type="entry name" value="MFS general substrate transporter like domains"/>
    <property type="match status" value="1"/>
</dbReference>
<protein>
    <recommendedName>
        <fullName evidence="8">Major facilitator superfamily (MFS) profile domain-containing protein</fullName>
    </recommendedName>
</protein>
<reference evidence="6 7" key="1">
    <citation type="submission" date="2019-02" db="EMBL/GenBank/DDBJ databases">
        <title>Genome sequencing of the rare red list fungi Phellinidium pouzarii.</title>
        <authorList>
            <person name="Buettner E."/>
            <person name="Kellner H."/>
        </authorList>
    </citation>
    <scope>NUCLEOTIDE SEQUENCE [LARGE SCALE GENOMIC DNA]</scope>
    <source>
        <strain evidence="6 7">DSM 108285</strain>
    </source>
</reference>
<keyword evidence="2 5" id="KW-0812">Transmembrane</keyword>
<dbReference type="Gene3D" id="1.20.1720.10">
    <property type="entry name" value="Multidrug resistance protein D"/>
    <property type="match status" value="1"/>
</dbReference>
<keyword evidence="3 5" id="KW-1133">Transmembrane helix</keyword>
<gene>
    <name evidence="6" type="ORF">EW145_g5349</name>
</gene>
<dbReference type="SUPFAM" id="SSF103473">
    <property type="entry name" value="MFS general substrate transporter"/>
    <property type="match status" value="1"/>
</dbReference>
<sequence>MPGLGILPDHYLEDIPGTSLLYDLHSPGAKLAKLSGVQLKRAKNGIILVPQPSELAVLAEGCAYDDHFIRSGHQNLDTSVAALSKITGDLVLSIGLVLILTAPASVIWGRRPVFLIGNALLLTSAIWSAATNDLGSLTASRVIGGIGGICGASIVNGYLIQDASWRLCFIIEAVLCGALFILTVLFVPETAYIRPEIYTSSELIRRRDEKNTAEIDKLGKVDAEEEAFAEDKTADIYPVNEAVVRPPLFRGQRHQGFALSVHTPT</sequence>
<comment type="caution">
    <text evidence="6">The sequence shown here is derived from an EMBL/GenBank/DDBJ whole genome shotgun (WGS) entry which is preliminary data.</text>
</comment>
<comment type="subcellular location">
    <subcellularLocation>
        <location evidence="1">Membrane</location>
        <topology evidence="1">Multi-pass membrane protein</topology>
    </subcellularLocation>
</comment>
<dbReference type="EMBL" id="SGPK01000321">
    <property type="protein sequence ID" value="THH04673.1"/>
    <property type="molecule type" value="Genomic_DNA"/>
</dbReference>
<accession>A0A4V3XC67</accession>
<dbReference type="PANTHER" id="PTHR23502">
    <property type="entry name" value="MAJOR FACILITATOR SUPERFAMILY"/>
    <property type="match status" value="1"/>
</dbReference>
<dbReference type="Proteomes" id="UP000308199">
    <property type="component" value="Unassembled WGS sequence"/>
</dbReference>
<dbReference type="InterPro" id="IPR036259">
    <property type="entry name" value="MFS_trans_sf"/>
</dbReference>
<keyword evidence="7" id="KW-1185">Reference proteome</keyword>
<evidence type="ECO:0000313" key="6">
    <source>
        <dbReference type="EMBL" id="THH04673.1"/>
    </source>
</evidence>
<evidence type="ECO:0000313" key="7">
    <source>
        <dbReference type="Proteomes" id="UP000308199"/>
    </source>
</evidence>
<evidence type="ECO:0000256" key="1">
    <source>
        <dbReference type="ARBA" id="ARBA00004141"/>
    </source>
</evidence>
<dbReference type="GO" id="GO:0005886">
    <property type="term" value="C:plasma membrane"/>
    <property type="evidence" value="ECO:0007669"/>
    <property type="project" value="TreeGrafter"/>
</dbReference>
<dbReference type="AlphaFoldDB" id="A0A4V3XC67"/>
<feature type="transmembrane region" description="Helical" evidence="5">
    <location>
        <begin position="142"/>
        <end position="160"/>
    </location>
</feature>
<dbReference type="PANTHER" id="PTHR23502:SF4">
    <property type="entry name" value="MAJOR FACILITATOR SUPERFAMILY (MFS) PROFILE DOMAIN-CONTAINING PROTEIN-RELATED"/>
    <property type="match status" value="1"/>
</dbReference>
<feature type="transmembrane region" description="Helical" evidence="5">
    <location>
        <begin position="167"/>
        <end position="187"/>
    </location>
</feature>
<name>A0A4V3XC67_9AGAM</name>
<evidence type="ECO:0000256" key="2">
    <source>
        <dbReference type="ARBA" id="ARBA00022692"/>
    </source>
</evidence>
<evidence type="ECO:0000256" key="3">
    <source>
        <dbReference type="ARBA" id="ARBA00022989"/>
    </source>
</evidence>
<dbReference type="OrthoDB" id="5215911at2759"/>
<organism evidence="6 7">
    <name type="scientific">Phellinidium pouzarii</name>
    <dbReference type="NCBI Taxonomy" id="167371"/>
    <lineage>
        <taxon>Eukaryota</taxon>
        <taxon>Fungi</taxon>
        <taxon>Dikarya</taxon>
        <taxon>Basidiomycota</taxon>
        <taxon>Agaricomycotina</taxon>
        <taxon>Agaricomycetes</taxon>
        <taxon>Hymenochaetales</taxon>
        <taxon>Hymenochaetaceae</taxon>
        <taxon>Phellinidium</taxon>
    </lineage>
</organism>
<feature type="transmembrane region" description="Helical" evidence="5">
    <location>
        <begin position="90"/>
        <end position="108"/>
    </location>
</feature>
<dbReference type="GO" id="GO:0022857">
    <property type="term" value="F:transmembrane transporter activity"/>
    <property type="evidence" value="ECO:0007669"/>
    <property type="project" value="TreeGrafter"/>
</dbReference>
<evidence type="ECO:0000256" key="5">
    <source>
        <dbReference type="SAM" id="Phobius"/>
    </source>
</evidence>
<evidence type="ECO:0000256" key="4">
    <source>
        <dbReference type="ARBA" id="ARBA00023136"/>
    </source>
</evidence>
<evidence type="ECO:0008006" key="8">
    <source>
        <dbReference type="Google" id="ProtNLM"/>
    </source>
</evidence>